<dbReference type="InterPro" id="IPR053468">
    <property type="entry name" value="ComGE-like"/>
</dbReference>
<dbReference type="eggNOG" id="ENOG50306GE">
    <property type="taxonomic scope" value="Bacteria"/>
</dbReference>
<evidence type="ECO:0000313" key="2">
    <source>
        <dbReference type="EMBL" id="EOI55002.1"/>
    </source>
</evidence>
<dbReference type="Proteomes" id="UP000013750">
    <property type="component" value="Unassembled WGS sequence"/>
</dbReference>
<evidence type="ECO:0000313" key="5">
    <source>
        <dbReference type="Proteomes" id="UP000014160"/>
    </source>
</evidence>
<accession>R2XYA2</accession>
<proteinExistence type="predicted"/>
<keyword evidence="1" id="KW-1133">Transmembrane helix</keyword>
<organism evidence="2 4">
    <name type="scientific">Enterococcus gilvus ATCC BAA-350</name>
    <dbReference type="NCBI Taxonomy" id="1158614"/>
    <lineage>
        <taxon>Bacteria</taxon>
        <taxon>Bacillati</taxon>
        <taxon>Bacillota</taxon>
        <taxon>Bacilli</taxon>
        <taxon>Lactobacillales</taxon>
        <taxon>Enterococcaceae</taxon>
        <taxon>Enterococcus</taxon>
    </lineage>
</organism>
<reference evidence="3 5" key="2">
    <citation type="submission" date="2013-03" db="EMBL/GenBank/DDBJ databases">
        <title>The Genome Sequence of Enterococcus gilvus ATCC BAA-350 (PacBio/Illumina hybrid assembly).</title>
        <authorList>
            <consortium name="The Broad Institute Genomics Platform"/>
            <consortium name="The Broad Institute Genome Sequencing Center for Infectious Disease"/>
            <person name="Earl A."/>
            <person name="Russ C."/>
            <person name="Gilmore M."/>
            <person name="Surin D."/>
            <person name="Walker B."/>
            <person name="Young S."/>
            <person name="Zeng Q."/>
            <person name="Gargeya S."/>
            <person name="Fitzgerald M."/>
            <person name="Haas B."/>
            <person name="Abouelleil A."/>
            <person name="Allen A.W."/>
            <person name="Alvarado L."/>
            <person name="Arachchi H.M."/>
            <person name="Berlin A.M."/>
            <person name="Chapman S.B."/>
            <person name="Gainer-Dewar J."/>
            <person name="Goldberg J."/>
            <person name="Griggs A."/>
            <person name="Gujja S."/>
            <person name="Hansen M."/>
            <person name="Howarth C."/>
            <person name="Imamovic A."/>
            <person name="Ireland A."/>
            <person name="Larimer J."/>
            <person name="McCowan C."/>
            <person name="Murphy C."/>
            <person name="Pearson M."/>
            <person name="Poon T.W."/>
            <person name="Priest M."/>
            <person name="Roberts A."/>
            <person name="Saif S."/>
            <person name="Shea T."/>
            <person name="Sisk P."/>
            <person name="Sykes S."/>
            <person name="Wortman J."/>
            <person name="Nusbaum C."/>
            <person name="Birren B."/>
        </authorList>
    </citation>
    <scope>NUCLEOTIDE SEQUENCE [LARGE SCALE GENOMIC DNA]</scope>
    <source>
        <strain evidence="3 5">ATCC BAA-350</strain>
    </source>
</reference>
<evidence type="ECO:0000256" key="1">
    <source>
        <dbReference type="SAM" id="Phobius"/>
    </source>
</evidence>
<keyword evidence="5" id="KW-1185">Reference proteome</keyword>
<dbReference type="Proteomes" id="UP000014160">
    <property type="component" value="Unassembled WGS sequence"/>
</dbReference>
<gene>
    <name evidence="3" type="ORF">I592_00917</name>
    <name evidence="2" type="ORF">UKC_03043</name>
</gene>
<feature type="transmembrane region" description="Helical" evidence="1">
    <location>
        <begin position="6"/>
        <end position="31"/>
    </location>
</feature>
<dbReference type="EMBL" id="AJDQ01000009">
    <property type="protein sequence ID" value="EOI55002.1"/>
    <property type="molecule type" value="Genomic_DNA"/>
</dbReference>
<dbReference type="HOGENOM" id="CLU_2436248_0_0_9"/>
<keyword evidence="1" id="KW-0812">Transmembrane</keyword>
<reference evidence="2 4" key="1">
    <citation type="submission" date="2013-02" db="EMBL/GenBank/DDBJ databases">
        <title>The Genome Sequence of Enterococcus gilvus ATCC BAA-350.</title>
        <authorList>
            <consortium name="The Broad Institute Genome Sequencing Platform"/>
            <consortium name="The Broad Institute Genome Sequencing Center for Infectious Disease"/>
            <person name="Earl A.M."/>
            <person name="Gilmore M.S."/>
            <person name="Lebreton F."/>
            <person name="Walker B."/>
            <person name="Young S.K."/>
            <person name="Zeng Q."/>
            <person name="Gargeya S."/>
            <person name="Fitzgerald M."/>
            <person name="Haas B."/>
            <person name="Abouelleil A."/>
            <person name="Alvarado L."/>
            <person name="Arachchi H.M."/>
            <person name="Berlin A.M."/>
            <person name="Chapman S.B."/>
            <person name="Dewar J."/>
            <person name="Goldberg J."/>
            <person name="Griggs A."/>
            <person name="Gujja S."/>
            <person name="Hansen M."/>
            <person name="Howarth C."/>
            <person name="Imamovic A."/>
            <person name="Larimer J."/>
            <person name="McCowan C."/>
            <person name="Murphy C."/>
            <person name="Neiman D."/>
            <person name="Pearson M."/>
            <person name="Priest M."/>
            <person name="Roberts A."/>
            <person name="Saif S."/>
            <person name="Shea T."/>
            <person name="Sisk P."/>
            <person name="Sykes S."/>
            <person name="Wortman J."/>
            <person name="Nusbaum C."/>
            <person name="Birren B."/>
        </authorList>
    </citation>
    <scope>NUCLEOTIDE SEQUENCE [LARGE SCALE GENOMIC DNA]</scope>
    <source>
        <strain evidence="2 4">ATCC BAA-350</strain>
    </source>
</reference>
<evidence type="ECO:0000313" key="4">
    <source>
        <dbReference type="Proteomes" id="UP000013750"/>
    </source>
</evidence>
<name>R2XYA2_9ENTE</name>
<dbReference type="NCBIfam" id="NF041013">
    <property type="entry name" value="T4P_ComGE"/>
    <property type="match status" value="1"/>
</dbReference>
<dbReference type="PATRIC" id="fig|1158614.3.peg.3032"/>
<evidence type="ECO:0008006" key="6">
    <source>
        <dbReference type="Google" id="ProtNLM"/>
    </source>
</evidence>
<dbReference type="AlphaFoldDB" id="R2XYA2"/>
<evidence type="ECO:0000313" key="3">
    <source>
        <dbReference type="EMBL" id="EOW81621.1"/>
    </source>
</evidence>
<dbReference type="EMBL" id="ASWH01000001">
    <property type="protein sequence ID" value="EOW81621.1"/>
    <property type="molecule type" value="Genomic_DNA"/>
</dbReference>
<keyword evidence="1" id="KW-0472">Membrane</keyword>
<protein>
    <recommendedName>
        <fullName evidence="6">Prepilin-type N-terminal cleavage/methylation domain-containing protein</fullName>
    </recommendedName>
</protein>
<comment type="caution">
    <text evidence="2">The sequence shown here is derived from an EMBL/GenBank/DDBJ whole genome shotgun (WGS) entry which is preliminary data.</text>
</comment>
<sequence>MKGNEGYILLESLISLAILLILVSSYVGVTVKMQKESHQRLANLENYRDLYIETRRCRIHEGESTRPQISISLENGTASNQQGGILIAKK</sequence>